<protein>
    <submittedName>
        <fullName evidence="1">Uncharacterized protein</fullName>
    </submittedName>
</protein>
<reference evidence="1" key="1">
    <citation type="submission" date="2022-12" db="EMBL/GenBank/DDBJ databases">
        <authorList>
            <person name="Alioto T."/>
            <person name="Alioto T."/>
            <person name="Gomez Garrido J."/>
        </authorList>
    </citation>
    <scope>NUCLEOTIDE SEQUENCE</scope>
</reference>
<accession>A0AA35KY79</accession>
<keyword evidence="2" id="KW-1185">Reference proteome</keyword>
<dbReference type="Proteomes" id="UP001178461">
    <property type="component" value="Chromosome 10"/>
</dbReference>
<evidence type="ECO:0000313" key="2">
    <source>
        <dbReference type="Proteomes" id="UP001178461"/>
    </source>
</evidence>
<evidence type="ECO:0000313" key="1">
    <source>
        <dbReference type="EMBL" id="CAI5785714.1"/>
    </source>
</evidence>
<name>A0AA35KY79_9SAUR</name>
<dbReference type="AlphaFoldDB" id="A0AA35KY79"/>
<proteinExistence type="predicted"/>
<sequence>MAGICMLETIFLYSAIFLAEEWNIIHSYKCTYVRADVELKQNIKHNLRCQMRPLNPIFQPSVSSTWDQNTQERRCGKSPTVFQILLWQGGLHTCARLTMVICRHTLCECGVSIVHSHAPYGMLLLSAYAKKVLEKHSDNPAMGAL</sequence>
<dbReference type="EMBL" id="OX395135">
    <property type="protein sequence ID" value="CAI5785714.1"/>
    <property type="molecule type" value="Genomic_DNA"/>
</dbReference>
<organism evidence="1 2">
    <name type="scientific">Podarcis lilfordi</name>
    <name type="common">Lilford's wall lizard</name>
    <dbReference type="NCBI Taxonomy" id="74358"/>
    <lineage>
        <taxon>Eukaryota</taxon>
        <taxon>Metazoa</taxon>
        <taxon>Chordata</taxon>
        <taxon>Craniata</taxon>
        <taxon>Vertebrata</taxon>
        <taxon>Euteleostomi</taxon>
        <taxon>Lepidosauria</taxon>
        <taxon>Squamata</taxon>
        <taxon>Bifurcata</taxon>
        <taxon>Unidentata</taxon>
        <taxon>Episquamata</taxon>
        <taxon>Laterata</taxon>
        <taxon>Lacertibaenia</taxon>
        <taxon>Lacertidae</taxon>
        <taxon>Podarcis</taxon>
    </lineage>
</organism>
<gene>
    <name evidence="1" type="ORF">PODLI_1B040278</name>
</gene>